<comment type="caution">
    <text evidence="5">The sequence shown here is derived from an EMBL/GenBank/DDBJ whole genome shotgun (WGS) entry which is preliminary data.</text>
</comment>
<dbReference type="PATRIC" id="fig|1122207.3.peg.168"/>
<dbReference type="InterPro" id="IPR000551">
    <property type="entry name" value="MerR-type_HTH_dom"/>
</dbReference>
<dbReference type="STRING" id="1122207.MUS1_00805"/>
<accession>X7E7X0</accession>
<proteinExistence type="predicted"/>
<keyword evidence="6" id="KW-1185">Reference proteome</keyword>
<evidence type="ECO:0000256" key="1">
    <source>
        <dbReference type="ARBA" id="ARBA00023015"/>
    </source>
</evidence>
<protein>
    <submittedName>
        <fullName evidence="5">MerR family transcriptional regulator</fullName>
    </submittedName>
</protein>
<evidence type="ECO:0000313" key="5">
    <source>
        <dbReference type="EMBL" id="ETX12179.1"/>
    </source>
</evidence>
<dbReference type="GO" id="GO:0003677">
    <property type="term" value="F:DNA binding"/>
    <property type="evidence" value="ECO:0007669"/>
    <property type="project" value="UniProtKB-KW"/>
</dbReference>
<dbReference type="PANTHER" id="PTHR30204">
    <property type="entry name" value="REDOX-CYCLING DRUG-SENSING TRANSCRIPTIONAL ACTIVATOR SOXR"/>
    <property type="match status" value="1"/>
</dbReference>
<name>X7E7X0_9GAMM</name>
<dbReference type="InterPro" id="IPR009061">
    <property type="entry name" value="DNA-bd_dom_put_sf"/>
</dbReference>
<dbReference type="OrthoDB" id="9808480at2"/>
<feature type="domain" description="HTH merR-type" evidence="4">
    <location>
        <begin position="1"/>
        <end position="68"/>
    </location>
</feature>
<dbReference type="PROSITE" id="PS50937">
    <property type="entry name" value="HTH_MERR_2"/>
    <property type="match status" value="1"/>
</dbReference>
<organism evidence="5 6">
    <name type="scientific">Marinomonas ushuaiensis DSM 15871</name>
    <dbReference type="NCBI Taxonomy" id="1122207"/>
    <lineage>
        <taxon>Bacteria</taxon>
        <taxon>Pseudomonadati</taxon>
        <taxon>Pseudomonadota</taxon>
        <taxon>Gammaproteobacteria</taxon>
        <taxon>Oceanospirillales</taxon>
        <taxon>Oceanospirillaceae</taxon>
        <taxon>Marinomonas</taxon>
    </lineage>
</organism>
<dbReference type="PANTHER" id="PTHR30204:SF94">
    <property type="entry name" value="HEAVY METAL-DEPENDENT TRANSCRIPTIONAL REGULATOR HI_0293-RELATED"/>
    <property type="match status" value="1"/>
</dbReference>
<evidence type="ECO:0000256" key="2">
    <source>
        <dbReference type="ARBA" id="ARBA00023125"/>
    </source>
</evidence>
<keyword evidence="2" id="KW-0238">DNA-binding</keyword>
<dbReference type="EMBL" id="JAMB01000001">
    <property type="protein sequence ID" value="ETX12179.1"/>
    <property type="molecule type" value="Genomic_DNA"/>
</dbReference>
<dbReference type="PRINTS" id="PR00040">
    <property type="entry name" value="HTHMERR"/>
</dbReference>
<dbReference type="SMART" id="SM00422">
    <property type="entry name" value="HTH_MERR"/>
    <property type="match status" value="1"/>
</dbReference>
<reference evidence="5 6" key="1">
    <citation type="submission" date="2014-01" db="EMBL/GenBank/DDBJ databases">
        <title>Marinomonas ushuaiensis DSM 15871 Genome Sequencing.</title>
        <authorList>
            <person name="Lai Q."/>
            <person name="Shao Z.S."/>
        </authorList>
    </citation>
    <scope>NUCLEOTIDE SEQUENCE [LARGE SCALE GENOMIC DNA]</scope>
    <source>
        <strain evidence="5 6">DSM 15871</strain>
    </source>
</reference>
<dbReference type="AlphaFoldDB" id="X7E7X0"/>
<keyword evidence="1" id="KW-0805">Transcription regulation</keyword>
<dbReference type="RefSeq" id="WP_036157743.1">
    <property type="nucleotide sequence ID" value="NZ_JAMB01000001.1"/>
</dbReference>
<dbReference type="InterPro" id="IPR047057">
    <property type="entry name" value="MerR_fam"/>
</dbReference>
<dbReference type="Pfam" id="PF13411">
    <property type="entry name" value="MerR_1"/>
    <property type="match status" value="1"/>
</dbReference>
<evidence type="ECO:0000259" key="4">
    <source>
        <dbReference type="PROSITE" id="PS50937"/>
    </source>
</evidence>
<dbReference type="Proteomes" id="UP000054058">
    <property type="component" value="Unassembled WGS sequence"/>
</dbReference>
<evidence type="ECO:0000256" key="3">
    <source>
        <dbReference type="ARBA" id="ARBA00023163"/>
    </source>
</evidence>
<dbReference type="eggNOG" id="COG0789">
    <property type="taxonomic scope" value="Bacteria"/>
</dbReference>
<evidence type="ECO:0000313" key="6">
    <source>
        <dbReference type="Proteomes" id="UP000054058"/>
    </source>
</evidence>
<sequence length="120" mass="13450">MYIGKVAKLTGASRKAILHYEDIGLLRHVNRSGSYRVYDQNHIVVISLIKRAQILGIKLAELTPLVVAKEAQQSFPLELANTLIASKIEQIRTEIQQAKTKELGLKALQKELQEVFSPSK</sequence>
<dbReference type="SUPFAM" id="SSF46955">
    <property type="entry name" value="Putative DNA-binding domain"/>
    <property type="match status" value="1"/>
</dbReference>
<gene>
    <name evidence="5" type="ORF">MUS1_00805</name>
</gene>
<dbReference type="Gene3D" id="1.10.1660.10">
    <property type="match status" value="1"/>
</dbReference>
<dbReference type="GO" id="GO:0003700">
    <property type="term" value="F:DNA-binding transcription factor activity"/>
    <property type="evidence" value="ECO:0007669"/>
    <property type="project" value="InterPro"/>
</dbReference>
<keyword evidence="3" id="KW-0804">Transcription</keyword>